<proteinExistence type="predicted"/>
<dbReference type="Proteomes" id="UP000276133">
    <property type="component" value="Unassembled WGS sequence"/>
</dbReference>
<name>A0A3M7RG28_BRAPC</name>
<reference evidence="2 3" key="1">
    <citation type="journal article" date="2018" name="Sci. Rep.">
        <title>Genomic signatures of local adaptation to the degree of environmental predictability in rotifers.</title>
        <authorList>
            <person name="Franch-Gras L."/>
            <person name="Hahn C."/>
            <person name="Garcia-Roger E.M."/>
            <person name="Carmona M.J."/>
            <person name="Serra M."/>
            <person name="Gomez A."/>
        </authorList>
    </citation>
    <scope>NUCLEOTIDE SEQUENCE [LARGE SCALE GENOMIC DNA]</scope>
    <source>
        <strain evidence="2">HYR1</strain>
    </source>
</reference>
<dbReference type="AlphaFoldDB" id="A0A3M7RG28"/>
<keyword evidence="3" id="KW-1185">Reference proteome</keyword>
<dbReference type="EMBL" id="REGN01003439">
    <property type="protein sequence ID" value="RNA22502.1"/>
    <property type="molecule type" value="Genomic_DNA"/>
</dbReference>
<gene>
    <name evidence="2" type="ORF">BpHYR1_016891</name>
</gene>
<comment type="caution">
    <text evidence="2">The sequence shown here is derived from an EMBL/GenBank/DDBJ whole genome shotgun (WGS) entry which is preliminary data.</text>
</comment>
<protein>
    <submittedName>
        <fullName evidence="2">Uncharacterized protein</fullName>
    </submittedName>
</protein>
<evidence type="ECO:0000256" key="1">
    <source>
        <dbReference type="SAM" id="MobiDB-lite"/>
    </source>
</evidence>
<feature type="region of interest" description="Disordered" evidence="1">
    <location>
        <begin position="82"/>
        <end position="104"/>
    </location>
</feature>
<evidence type="ECO:0000313" key="3">
    <source>
        <dbReference type="Proteomes" id="UP000276133"/>
    </source>
</evidence>
<organism evidence="2 3">
    <name type="scientific">Brachionus plicatilis</name>
    <name type="common">Marine rotifer</name>
    <name type="synonym">Brachionus muelleri</name>
    <dbReference type="NCBI Taxonomy" id="10195"/>
    <lineage>
        <taxon>Eukaryota</taxon>
        <taxon>Metazoa</taxon>
        <taxon>Spiralia</taxon>
        <taxon>Gnathifera</taxon>
        <taxon>Rotifera</taxon>
        <taxon>Eurotatoria</taxon>
        <taxon>Monogononta</taxon>
        <taxon>Pseudotrocha</taxon>
        <taxon>Ploima</taxon>
        <taxon>Brachionidae</taxon>
        <taxon>Brachionus</taxon>
    </lineage>
</organism>
<accession>A0A3M7RG28</accession>
<evidence type="ECO:0000313" key="2">
    <source>
        <dbReference type="EMBL" id="RNA22502.1"/>
    </source>
</evidence>
<feature type="compositionally biased region" description="Basic and acidic residues" evidence="1">
    <location>
        <begin position="86"/>
        <end position="104"/>
    </location>
</feature>
<sequence length="104" mass="11808">MKAMNNPITLTDDIIGNIEAKNIDTSTDDIDDELVEAITEPESITSKDAIEKISKLHTTKFDLTNSYPDTETITIKESDFLANGTDSDHEENFESDFEERRNFF</sequence>